<keyword evidence="12 19" id="KW-1133">Transmembrane helix</keyword>
<dbReference type="Proteomes" id="UP000824116">
    <property type="component" value="Unassembled WGS sequence"/>
</dbReference>
<feature type="transmembrane region" description="Helical" evidence="19">
    <location>
        <begin position="34"/>
        <end position="55"/>
    </location>
</feature>
<feature type="transmembrane region" description="Helical" evidence="19">
    <location>
        <begin position="202"/>
        <end position="219"/>
    </location>
</feature>
<evidence type="ECO:0000256" key="10">
    <source>
        <dbReference type="ARBA" id="ARBA00022692"/>
    </source>
</evidence>
<evidence type="ECO:0000256" key="11">
    <source>
        <dbReference type="ARBA" id="ARBA00022842"/>
    </source>
</evidence>
<gene>
    <name evidence="19" type="primary">cobS</name>
    <name evidence="20" type="ORF">H9723_09880</name>
</gene>
<feature type="transmembrane region" description="Helical" evidence="19">
    <location>
        <begin position="61"/>
        <end position="83"/>
    </location>
</feature>
<evidence type="ECO:0000256" key="18">
    <source>
        <dbReference type="ARBA" id="ARBA00049504"/>
    </source>
</evidence>
<comment type="caution">
    <text evidence="20">The sequence shown here is derived from an EMBL/GenBank/DDBJ whole genome shotgun (WGS) entry which is preliminary data.</text>
</comment>
<comment type="pathway">
    <text evidence="3 19">Cofactor biosynthesis; adenosylcobalamin biosynthesis; adenosylcobalamin from cob(II)yrinate a,c-diamide: step 7/7.</text>
</comment>
<organism evidence="20 21">
    <name type="scientific">Candidatus Mediterraneibacter stercoravium</name>
    <dbReference type="NCBI Taxonomy" id="2838685"/>
    <lineage>
        <taxon>Bacteria</taxon>
        <taxon>Bacillati</taxon>
        <taxon>Bacillota</taxon>
        <taxon>Clostridia</taxon>
        <taxon>Lachnospirales</taxon>
        <taxon>Lachnospiraceae</taxon>
        <taxon>Mediterraneibacter</taxon>
    </lineage>
</organism>
<evidence type="ECO:0000256" key="15">
    <source>
        <dbReference type="ARBA" id="ARBA00032605"/>
    </source>
</evidence>
<feature type="transmembrane region" description="Helical" evidence="19">
    <location>
        <begin position="179"/>
        <end position="196"/>
    </location>
</feature>
<evidence type="ECO:0000256" key="13">
    <source>
        <dbReference type="ARBA" id="ARBA00023136"/>
    </source>
</evidence>
<dbReference type="GO" id="GO:0005886">
    <property type="term" value="C:plasma membrane"/>
    <property type="evidence" value="ECO:0007669"/>
    <property type="project" value="UniProtKB-SubCell"/>
</dbReference>
<feature type="transmembrane region" description="Helical" evidence="19">
    <location>
        <begin position="231"/>
        <end position="253"/>
    </location>
</feature>
<dbReference type="GO" id="GO:0051073">
    <property type="term" value="F:adenosylcobinamide-GDP ribazoletransferase activity"/>
    <property type="evidence" value="ECO:0007669"/>
    <property type="project" value="UniProtKB-UniRule"/>
</dbReference>
<comment type="similarity">
    <text evidence="4 19">Belongs to the CobS family.</text>
</comment>
<evidence type="ECO:0000256" key="5">
    <source>
        <dbReference type="ARBA" id="ARBA00013200"/>
    </source>
</evidence>
<evidence type="ECO:0000256" key="14">
    <source>
        <dbReference type="ARBA" id="ARBA00025228"/>
    </source>
</evidence>
<comment type="function">
    <text evidence="14 19">Joins adenosylcobinamide-GDP and alpha-ribazole to generate adenosylcobalamin (Ado-cobalamin). Also synthesizes adenosylcobalamin 5'-phosphate from adenosylcobinamide-GDP and alpha-ribazole 5'-phosphate.</text>
</comment>
<dbReference type="AlphaFoldDB" id="A0A9D2GAS4"/>
<feature type="transmembrane region" description="Helical" evidence="19">
    <location>
        <begin position="136"/>
        <end position="158"/>
    </location>
</feature>
<keyword evidence="11 19" id="KW-0460">Magnesium</keyword>
<comment type="subcellular location">
    <subcellularLocation>
        <location evidence="2 19">Cell membrane</location>
        <topology evidence="2 19">Multi-pass membrane protein</topology>
    </subcellularLocation>
</comment>
<dbReference type="PANTHER" id="PTHR34148">
    <property type="entry name" value="ADENOSYLCOBINAMIDE-GDP RIBAZOLETRANSFERASE"/>
    <property type="match status" value="1"/>
</dbReference>
<comment type="catalytic activity">
    <reaction evidence="18 19">
        <text>alpha-ribazole 5'-phosphate + adenosylcob(III)inamide-GDP = adenosylcob(III)alamin 5'-phosphate + GMP + H(+)</text>
        <dbReference type="Rhea" id="RHEA:23560"/>
        <dbReference type="ChEBI" id="CHEBI:15378"/>
        <dbReference type="ChEBI" id="CHEBI:57918"/>
        <dbReference type="ChEBI" id="CHEBI:58115"/>
        <dbReference type="ChEBI" id="CHEBI:60487"/>
        <dbReference type="ChEBI" id="CHEBI:60493"/>
        <dbReference type="EC" id="2.7.8.26"/>
    </reaction>
</comment>
<dbReference type="GO" id="GO:0009236">
    <property type="term" value="P:cobalamin biosynthetic process"/>
    <property type="evidence" value="ECO:0007669"/>
    <property type="project" value="UniProtKB-UniRule"/>
</dbReference>
<keyword evidence="9 19" id="KW-0808">Transferase</keyword>
<evidence type="ECO:0000256" key="19">
    <source>
        <dbReference type="HAMAP-Rule" id="MF_00719"/>
    </source>
</evidence>
<proteinExistence type="inferred from homology"/>
<evidence type="ECO:0000256" key="4">
    <source>
        <dbReference type="ARBA" id="ARBA00010561"/>
    </source>
</evidence>
<keyword evidence="13 19" id="KW-0472">Membrane</keyword>
<dbReference type="PANTHER" id="PTHR34148:SF1">
    <property type="entry name" value="ADENOSYLCOBINAMIDE-GDP RIBAZOLETRANSFERASE"/>
    <property type="match status" value="1"/>
</dbReference>
<evidence type="ECO:0000256" key="2">
    <source>
        <dbReference type="ARBA" id="ARBA00004651"/>
    </source>
</evidence>
<comment type="catalytic activity">
    <reaction evidence="17 19">
        <text>alpha-ribazole + adenosylcob(III)inamide-GDP = adenosylcob(III)alamin + GMP + H(+)</text>
        <dbReference type="Rhea" id="RHEA:16049"/>
        <dbReference type="ChEBI" id="CHEBI:10329"/>
        <dbReference type="ChEBI" id="CHEBI:15378"/>
        <dbReference type="ChEBI" id="CHEBI:18408"/>
        <dbReference type="ChEBI" id="CHEBI:58115"/>
        <dbReference type="ChEBI" id="CHEBI:60487"/>
        <dbReference type="EC" id="2.7.8.26"/>
    </reaction>
</comment>
<reference evidence="20" key="1">
    <citation type="journal article" date="2021" name="PeerJ">
        <title>Extensive microbial diversity within the chicken gut microbiome revealed by metagenomics and culture.</title>
        <authorList>
            <person name="Gilroy R."/>
            <person name="Ravi A."/>
            <person name="Getino M."/>
            <person name="Pursley I."/>
            <person name="Horton D.L."/>
            <person name="Alikhan N.F."/>
            <person name="Baker D."/>
            <person name="Gharbi K."/>
            <person name="Hall N."/>
            <person name="Watson M."/>
            <person name="Adriaenssens E.M."/>
            <person name="Foster-Nyarko E."/>
            <person name="Jarju S."/>
            <person name="Secka A."/>
            <person name="Antonio M."/>
            <person name="Oren A."/>
            <person name="Chaudhuri R.R."/>
            <person name="La Ragione R."/>
            <person name="Hildebrand F."/>
            <person name="Pallen M.J."/>
        </authorList>
    </citation>
    <scope>NUCLEOTIDE SEQUENCE</scope>
    <source>
        <strain evidence="20">CHK196-3914</strain>
    </source>
</reference>
<evidence type="ECO:0000256" key="6">
    <source>
        <dbReference type="ARBA" id="ARBA00015850"/>
    </source>
</evidence>
<evidence type="ECO:0000256" key="8">
    <source>
        <dbReference type="ARBA" id="ARBA00022573"/>
    </source>
</evidence>
<reference evidence="20" key="2">
    <citation type="submission" date="2021-04" db="EMBL/GenBank/DDBJ databases">
        <authorList>
            <person name="Gilroy R."/>
        </authorList>
    </citation>
    <scope>NUCLEOTIDE SEQUENCE</scope>
    <source>
        <strain evidence="20">CHK196-3914</strain>
    </source>
</reference>
<protein>
    <recommendedName>
        <fullName evidence="6 19">Adenosylcobinamide-GDP ribazoletransferase</fullName>
        <ecNumber evidence="5 19">2.7.8.26</ecNumber>
    </recommendedName>
    <alternativeName>
        <fullName evidence="16 19">Cobalamin synthase</fullName>
    </alternativeName>
    <alternativeName>
        <fullName evidence="15 19">Cobalamin-5'-phosphate synthase</fullName>
    </alternativeName>
</protein>
<keyword evidence="8 19" id="KW-0169">Cobalamin biosynthesis</keyword>
<comment type="cofactor">
    <cofactor evidence="1 19">
        <name>Mg(2+)</name>
        <dbReference type="ChEBI" id="CHEBI:18420"/>
    </cofactor>
</comment>
<dbReference type="Pfam" id="PF02654">
    <property type="entry name" value="CobS"/>
    <property type="match status" value="1"/>
</dbReference>
<sequence>MYLLRSLAIAISMYSKIPVPTVDWNEKNMKYAMCFFPVVGAVAGGLQLLIGYLLLKYTSCGNLFFAIAMALIPVIVSGGIHLDGFADTVDALSSYGDREKKLEILKDPNTGAFAVIGLCVYFLADTALWSEVTVELLPVIACTYMFSRSLSGISVVSFRAAKNSGLLRTFQDGAQKKRARMVLIVWACVCGGIMLYLSWKTAAIVIIAALLVFLYYYRMSRKQFGGTTGDLAGYFLQVCELAMLAGAVLSRGIG</sequence>
<keyword evidence="10 19" id="KW-0812">Transmembrane</keyword>
<dbReference type="EMBL" id="DXAY01000233">
    <property type="protein sequence ID" value="HIZ75527.1"/>
    <property type="molecule type" value="Genomic_DNA"/>
</dbReference>
<keyword evidence="7 19" id="KW-1003">Cell membrane</keyword>
<evidence type="ECO:0000256" key="1">
    <source>
        <dbReference type="ARBA" id="ARBA00001946"/>
    </source>
</evidence>
<evidence type="ECO:0000313" key="21">
    <source>
        <dbReference type="Proteomes" id="UP000824116"/>
    </source>
</evidence>
<dbReference type="EC" id="2.7.8.26" evidence="5 19"/>
<evidence type="ECO:0000256" key="17">
    <source>
        <dbReference type="ARBA" id="ARBA00048623"/>
    </source>
</evidence>
<dbReference type="InterPro" id="IPR003805">
    <property type="entry name" value="CobS"/>
</dbReference>
<evidence type="ECO:0000256" key="16">
    <source>
        <dbReference type="ARBA" id="ARBA00032853"/>
    </source>
</evidence>
<accession>A0A9D2GAS4</accession>
<evidence type="ECO:0000256" key="12">
    <source>
        <dbReference type="ARBA" id="ARBA00022989"/>
    </source>
</evidence>
<evidence type="ECO:0000256" key="3">
    <source>
        <dbReference type="ARBA" id="ARBA00004663"/>
    </source>
</evidence>
<dbReference type="GO" id="GO:0008818">
    <property type="term" value="F:cobalamin 5'-phosphate synthase activity"/>
    <property type="evidence" value="ECO:0007669"/>
    <property type="project" value="UniProtKB-UniRule"/>
</dbReference>
<evidence type="ECO:0000256" key="7">
    <source>
        <dbReference type="ARBA" id="ARBA00022475"/>
    </source>
</evidence>
<dbReference type="HAMAP" id="MF_00719">
    <property type="entry name" value="CobS"/>
    <property type="match status" value="1"/>
</dbReference>
<name>A0A9D2GAS4_9FIRM</name>
<evidence type="ECO:0000313" key="20">
    <source>
        <dbReference type="EMBL" id="HIZ75527.1"/>
    </source>
</evidence>
<evidence type="ECO:0000256" key="9">
    <source>
        <dbReference type="ARBA" id="ARBA00022679"/>
    </source>
</evidence>